<keyword evidence="5" id="KW-0732">Signal</keyword>
<keyword evidence="8" id="KW-1185">Reference proteome</keyword>
<dbReference type="PANTHER" id="PTHR40942:SF4">
    <property type="entry name" value="CYTOCHROME C5"/>
    <property type="match status" value="1"/>
</dbReference>
<accession>A0A0W0ST42</accession>
<dbReference type="GO" id="GO:0020037">
    <property type="term" value="F:heme binding"/>
    <property type="evidence" value="ECO:0007669"/>
    <property type="project" value="InterPro"/>
</dbReference>
<dbReference type="PATRIC" id="fig|29422.6.peg.455"/>
<evidence type="ECO:0000256" key="4">
    <source>
        <dbReference type="PROSITE-ProRule" id="PRU00433"/>
    </source>
</evidence>
<dbReference type="PROSITE" id="PS51007">
    <property type="entry name" value="CYTC"/>
    <property type="match status" value="1"/>
</dbReference>
<dbReference type="OrthoDB" id="9814708at2"/>
<protein>
    <submittedName>
        <fullName evidence="7">Cytochrome c5</fullName>
    </submittedName>
</protein>
<feature type="domain" description="Cytochrome c" evidence="6">
    <location>
        <begin position="36"/>
        <end position="117"/>
    </location>
</feature>
<keyword evidence="1 4" id="KW-0349">Heme</keyword>
<gene>
    <name evidence="7" type="primary">cyc</name>
    <name evidence="7" type="ORF">Lbru_0435</name>
</gene>
<evidence type="ECO:0000256" key="5">
    <source>
        <dbReference type="SAM" id="SignalP"/>
    </source>
</evidence>
<dbReference type="InterPro" id="IPR036909">
    <property type="entry name" value="Cyt_c-like_dom_sf"/>
</dbReference>
<feature type="signal peptide" evidence="5">
    <location>
        <begin position="1"/>
        <end position="22"/>
    </location>
</feature>
<dbReference type="Proteomes" id="UP000054742">
    <property type="component" value="Unassembled WGS sequence"/>
</dbReference>
<evidence type="ECO:0000256" key="3">
    <source>
        <dbReference type="ARBA" id="ARBA00023004"/>
    </source>
</evidence>
<evidence type="ECO:0000313" key="8">
    <source>
        <dbReference type="Proteomes" id="UP000054742"/>
    </source>
</evidence>
<dbReference type="Gene3D" id="1.10.760.10">
    <property type="entry name" value="Cytochrome c-like domain"/>
    <property type="match status" value="1"/>
</dbReference>
<evidence type="ECO:0000259" key="6">
    <source>
        <dbReference type="PROSITE" id="PS51007"/>
    </source>
</evidence>
<sequence length="132" mass="14552">MHSSYKLLGGILGGLIASFSYAASHHPQDFLRSIKGTKDEGEQIVQHFCANCHAVKPLIQIGAPRIGQREDWELRVKAGAMQLLRHTAEGINAMPPRGGCFECSDEQLILAIMAMLPDELGKSFKNNLKDHK</sequence>
<keyword evidence="3 4" id="KW-0408">Iron</keyword>
<dbReference type="Pfam" id="PF13442">
    <property type="entry name" value="Cytochrome_CBB3"/>
    <property type="match status" value="1"/>
</dbReference>
<dbReference type="AlphaFoldDB" id="A0A0W0ST42"/>
<reference evidence="7 8" key="1">
    <citation type="submission" date="2015-11" db="EMBL/GenBank/DDBJ databases">
        <title>Genomic analysis of 38 Legionella species identifies large and diverse effector repertoires.</title>
        <authorList>
            <person name="Burstein D."/>
            <person name="Amaro F."/>
            <person name="Zusman T."/>
            <person name="Lifshitz Z."/>
            <person name="Cohen O."/>
            <person name="Gilbert J.A."/>
            <person name="Pupko T."/>
            <person name="Shuman H.A."/>
            <person name="Segal G."/>
        </authorList>
    </citation>
    <scope>NUCLEOTIDE SEQUENCE [LARGE SCALE GENOMIC DNA]</scope>
    <source>
        <strain evidence="7 8">ATCC 43878</strain>
    </source>
</reference>
<organism evidence="7 8">
    <name type="scientific">Legionella brunensis</name>
    <dbReference type="NCBI Taxonomy" id="29422"/>
    <lineage>
        <taxon>Bacteria</taxon>
        <taxon>Pseudomonadati</taxon>
        <taxon>Pseudomonadota</taxon>
        <taxon>Gammaproteobacteria</taxon>
        <taxon>Legionellales</taxon>
        <taxon>Legionellaceae</taxon>
        <taxon>Legionella</taxon>
    </lineage>
</organism>
<dbReference type="InterPro" id="IPR009056">
    <property type="entry name" value="Cyt_c-like_dom"/>
</dbReference>
<dbReference type="PANTHER" id="PTHR40942">
    <property type="match status" value="1"/>
</dbReference>
<evidence type="ECO:0000256" key="1">
    <source>
        <dbReference type="ARBA" id="ARBA00022617"/>
    </source>
</evidence>
<dbReference type="GO" id="GO:0009055">
    <property type="term" value="F:electron transfer activity"/>
    <property type="evidence" value="ECO:0007669"/>
    <property type="project" value="InterPro"/>
</dbReference>
<dbReference type="EMBL" id="LNXV01000004">
    <property type="protein sequence ID" value="KTC86494.1"/>
    <property type="molecule type" value="Genomic_DNA"/>
</dbReference>
<dbReference type="RefSeq" id="WP_058440542.1">
    <property type="nucleotide sequence ID" value="NZ_CAAAHU010000015.1"/>
</dbReference>
<evidence type="ECO:0000313" key="7">
    <source>
        <dbReference type="EMBL" id="KTC86494.1"/>
    </source>
</evidence>
<name>A0A0W0ST42_9GAMM</name>
<dbReference type="GO" id="GO:0046872">
    <property type="term" value="F:metal ion binding"/>
    <property type="evidence" value="ECO:0007669"/>
    <property type="project" value="UniProtKB-KW"/>
</dbReference>
<proteinExistence type="predicted"/>
<evidence type="ECO:0000256" key="2">
    <source>
        <dbReference type="ARBA" id="ARBA00022723"/>
    </source>
</evidence>
<feature type="chain" id="PRO_5006912308" evidence="5">
    <location>
        <begin position="23"/>
        <end position="132"/>
    </location>
</feature>
<dbReference type="SUPFAM" id="SSF46626">
    <property type="entry name" value="Cytochrome c"/>
    <property type="match status" value="1"/>
</dbReference>
<comment type="caution">
    <text evidence="7">The sequence shown here is derived from an EMBL/GenBank/DDBJ whole genome shotgun (WGS) entry which is preliminary data.</text>
</comment>
<dbReference type="STRING" id="29422.Lbru_0435"/>
<keyword evidence="2 4" id="KW-0479">Metal-binding</keyword>